<dbReference type="FunFam" id="3.40.50.150:FF:000123">
    <property type="entry name" value="Putative methyltransferase PMT15"/>
    <property type="match status" value="1"/>
</dbReference>
<protein>
    <recommendedName>
        <fullName evidence="11">DUF4042 domain-containing protein</fullName>
    </recommendedName>
</protein>
<keyword evidence="8" id="KW-0472">Membrane</keyword>
<evidence type="ECO:0000256" key="5">
    <source>
        <dbReference type="ARBA" id="ARBA00022692"/>
    </source>
</evidence>
<dbReference type="InterPro" id="IPR052107">
    <property type="entry name" value="HEAT6"/>
</dbReference>
<dbReference type="Gene3D" id="1.25.10.10">
    <property type="entry name" value="Leucine-rich Repeat Variant"/>
    <property type="match status" value="2"/>
</dbReference>
<keyword evidence="13" id="KW-1185">Reference proteome</keyword>
<reference evidence="12" key="1">
    <citation type="journal article" date="2022" name="Plant J.">
        <title>Strategies of tolerance reflected in two North American maple genomes.</title>
        <authorList>
            <person name="McEvoy S.L."/>
            <person name="Sezen U.U."/>
            <person name="Trouern-Trend A."/>
            <person name="McMahon S.M."/>
            <person name="Schaberg P.G."/>
            <person name="Yang J."/>
            <person name="Wegrzyn J.L."/>
            <person name="Swenson N.G."/>
        </authorList>
    </citation>
    <scope>NUCLEOTIDE SEQUENCE</scope>
    <source>
        <strain evidence="12">91603</strain>
    </source>
</reference>
<dbReference type="InterPro" id="IPR016024">
    <property type="entry name" value="ARM-type_fold"/>
</dbReference>
<comment type="similarity">
    <text evidence="2">Belongs to the methyltransferase superfamily.</text>
</comment>
<keyword evidence="7" id="KW-1133">Transmembrane helix</keyword>
<feature type="compositionally biased region" description="Basic and acidic residues" evidence="10">
    <location>
        <begin position="734"/>
        <end position="746"/>
    </location>
</feature>
<evidence type="ECO:0000256" key="4">
    <source>
        <dbReference type="ARBA" id="ARBA00022679"/>
    </source>
</evidence>
<keyword evidence="3" id="KW-0489">Methyltransferase</keyword>
<evidence type="ECO:0000256" key="6">
    <source>
        <dbReference type="ARBA" id="ARBA00022968"/>
    </source>
</evidence>
<dbReference type="InterPro" id="IPR011989">
    <property type="entry name" value="ARM-like"/>
</dbReference>
<dbReference type="SUPFAM" id="SSF53335">
    <property type="entry name" value="S-adenosyl-L-methionine-dependent methyltransferases"/>
    <property type="match status" value="2"/>
</dbReference>
<keyword evidence="9" id="KW-0325">Glycoprotein</keyword>
<proteinExistence type="inferred from homology"/>
<feature type="region of interest" description="Disordered" evidence="10">
    <location>
        <begin position="733"/>
        <end position="754"/>
    </location>
</feature>
<dbReference type="Gene3D" id="3.40.50.150">
    <property type="entry name" value="Vaccinia Virus protein VP39"/>
    <property type="match status" value="1"/>
</dbReference>
<evidence type="ECO:0000256" key="2">
    <source>
        <dbReference type="ARBA" id="ARBA00008361"/>
    </source>
</evidence>
<dbReference type="InterPro" id="IPR029063">
    <property type="entry name" value="SAM-dependent_MTases_sf"/>
</dbReference>
<name>A0AAD5IWP2_ACENE</name>
<dbReference type="PANTHER" id="PTHR13366:SF0">
    <property type="entry name" value="HEAT REPEAT-CONTAINING PROTEIN 6"/>
    <property type="match status" value="1"/>
</dbReference>
<feature type="domain" description="DUF4042" evidence="11">
    <location>
        <begin position="396"/>
        <end position="579"/>
    </location>
</feature>
<keyword evidence="6" id="KW-0735">Signal-anchor</keyword>
<comment type="caution">
    <text evidence="12">The sequence shown here is derived from an EMBL/GenBank/DDBJ whole genome shotgun (WGS) entry which is preliminary data.</text>
</comment>
<dbReference type="GO" id="GO:0005789">
    <property type="term" value="C:endoplasmic reticulum membrane"/>
    <property type="evidence" value="ECO:0007669"/>
    <property type="project" value="UniProtKB-SubCell"/>
</dbReference>
<sequence length="1786" mass="199159">MASSSSSVVTSTVRSWRTAFLTLRDETSTGSLAGSSIPQLLRSLIFSNSDSLISAASDLPPHEVTSDLLLLLELVVNTPRDGDDIASAFTHTCHLIHNISHCVSFQFNTSSLTLILNSFRNIIEFFFAQAGTSLNPTGFKPVMECLETIRRLTSVYKGKLSLSENVQLAKFLLYIIACSHPAFVCVYNSSANQRSMVATGKRLPKYTSLWDVQTLVYTMLGEAFSGAGSSFPVDIWQSTIEVFRKFMDVLASKSVLVEDSASSRFYLSLLNCLHPVLMDPKGSLTDHVSGFVAALRLFFVYGLNGRPQLTSPAVGQNEFGISLNLTSEDPKRKDHAPYRPPHLRKKDGLNSKQPKAQDSRILSDHESSAVDFMSSDSDYSDSDGSLKDFDGVRSSKVRVAAIVCLQDLCQGDPKSFTTQWTILLPTNDVLRPKKFEATLMTCLLFDPYLKARMASASALAVMMDGPSSVFLQVAEYKESIKCGSFMALSSSLGQILMQLHSGFLYLIRRETHDRLLASLFKILMLLISCTPYSRMPVELLPTVITSLQARIEEGFPFKSDQNNLLAAAISCLTAAFSISPSPLQVKEMFMKEISAGSVEAEKRSGVLFTLFQCSERLTSPTICFEALQALRAVSHNYPNIMVTFWEQVSTIVFKFLNAFTPEVPTKAWKGPVGNTGGVIGEKVITAAIKVLDECLRAISGFKGTEDLLDDKLSDTPFTSDCIRTKKVSSAPLYEQEKIEDTKEESKASQSGSKQWSETIEEHMPLILFHTSAMVRTASVTCFAGITSSVFFTLMEETQDFIISSLINAALYDEVPSVRSAACRAIGVISCFPQISQSAVILDKFIHAVEINTRDPLVSVRITASWALANICDSLRHCIDDFPVKQSVGSNVNSQLMESVTECALHLTKDGDKIKSNAVRALGNLSRFVKYTSSSGVNVKVIPTSCDKTGNHGNGTNSHQPSSLGDSPWMDRIVQAFLSCVTTGNVKVQWNVCHSLSNLFLNETLRLQDMDWAPSVFSVLLLLLRDSSNFKIRIQAAAALAVPTSVNDYGKSFSDVLQGLEHILENFGSHQISAPSSFKYMVALRNQLTSTMLHVLSLASSTDHYSLNDFLVKKASFLEDWFKVLCSSLGETSAQPECENDSVWNQKKEMISNAIRSLIEVYRRVPCLLWLNTIGVSLSCGSPSSGSEKWQRRTTTSAPINTTEAYTRVSCNDNASPASDSKLTSTLSSSSSAVLDFDSHHQIQINNTDSVQKFPPCDMSFSEYTPCQDPNRGRKFDRKMLKYRERHCPKKEELLHCLIPAPPKYKTPFKWPKSRDYAWYDNIPHKELSIEKAIQNWIQAEGDRFRFPGGGTMFPHGADKYIDDISQLIPLTSGNIRTAIDTGCGVASWGAYLLKRDIVAMSFAPRDTHEAQVQFALERGVPAMIGIMASQRLPYPSRAFDMAHCSRCLIPWHQYDGLYLMEVDRVLRPGGYWILSGPPIRWKRYWKGWERTQEDLKQEQNAIENNAKRLCWKKVIERNDLAIWQKPINHIECIKSRRIYKTPHICKADNPDASWYRDMEACITPLPEVSSPDEVAGGALEKWPQRAFAVPPRITSGSIPGITAEKFREDNELWAVRMKNYKRIIGDPLPGGRYRNVMDMNANLGGFAAAMLKFPVWVMNVVPANSNQDTLGLIYERGLIGTYHDWCEAFSTYPRTYDLIHASGLFSIYQDRCDIAGILMEMDRILRPEGTIIFRDTVEVLVKIKSITDGMRWKSQIMDHESGPFNPEKIIFAVKTYWTGEAAQNQH</sequence>
<dbReference type="GO" id="GO:0032259">
    <property type="term" value="P:methylation"/>
    <property type="evidence" value="ECO:0007669"/>
    <property type="project" value="UniProtKB-KW"/>
</dbReference>
<dbReference type="GO" id="GO:0008168">
    <property type="term" value="F:methyltransferase activity"/>
    <property type="evidence" value="ECO:0007669"/>
    <property type="project" value="UniProtKB-KW"/>
</dbReference>
<dbReference type="InterPro" id="IPR025283">
    <property type="entry name" value="DUF4042"/>
</dbReference>
<organism evidence="12 13">
    <name type="scientific">Acer negundo</name>
    <name type="common">Box elder</name>
    <dbReference type="NCBI Taxonomy" id="4023"/>
    <lineage>
        <taxon>Eukaryota</taxon>
        <taxon>Viridiplantae</taxon>
        <taxon>Streptophyta</taxon>
        <taxon>Embryophyta</taxon>
        <taxon>Tracheophyta</taxon>
        <taxon>Spermatophyta</taxon>
        <taxon>Magnoliopsida</taxon>
        <taxon>eudicotyledons</taxon>
        <taxon>Gunneridae</taxon>
        <taxon>Pentapetalae</taxon>
        <taxon>rosids</taxon>
        <taxon>malvids</taxon>
        <taxon>Sapindales</taxon>
        <taxon>Sapindaceae</taxon>
        <taxon>Hippocastanoideae</taxon>
        <taxon>Acereae</taxon>
        <taxon>Acer</taxon>
    </lineage>
</organism>
<comment type="subcellular location">
    <subcellularLocation>
        <location evidence="1">Endoplasmic reticulum membrane</location>
        <topology evidence="1">Single-pass type II membrane protein</topology>
    </subcellularLocation>
</comment>
<evidence type="ECO:0000256" key="10">
    <source>
        <dbReference type="SAM" id="MobiDB-lite"/>
    </source>
</evidence>
<feature type="region of interest" description="Disordered" evidence="10">
    <location>
        <begin position="325"/>
        <end position="367"/>
    </location>
</feature>
<feature type="compositionally biased region" description="Basic and acidic residues" evidence="10">
    <location>
        <begin position="355"/>
        <end position="367"/>
    </location>
</feature>
<dbReference type="Pfam" id="PF13251">
    <property type="entry name" value="DUF4042"/>
    <property type="match status" value="1"/>
</dbReference>
<evidence type="ECO:0000313" key="13">
    <source>
        <dbReference type="Proteomes" id="UP001064489"/>
    </source>
</evidence>
<accession>A0AAD5IWP2</accession>
<keyword evidence="5" id="KW-0812">Transmembrane</keyword>
<dbReference type="PANTHER" id="PTHR13366">
    <property type="entry name" value="MALARIA ANTIGEN-RELATED"/>
    <property type="match status" value="1"/>
</dbReference>
<reference evidence="12" key="2">
    <citation type="submission" date="2023-02" db="EMBL/GenBank/DDBJ databases">
        <authorList>
            <person name="Swenson N.G."/>
            <person name="Wegrzyn J.L."/>
            <person name="Mcevoy S.L."/>
        </authorList>
    </citation>
    <scope>NUCLEOTIDE SEQUENCE</scope>
    <source>
        <strain evidence="12">91603</strain>
        <tissue evidence="12">Leaf</tissue>
    </source>
</reference>
<evidence type="ECO:0000259" key="11">
    <source>
        <dbReference type="Pfam" id="PF13251"/>
    </source>
</evidence>
<evidence type="ECO:0000256" key="9">
    <source>
        <dbReference type="ARBA" id="ARBA00023180"/>
    </source>
</evidence>
<keyword evidence="4" id="KW-0808">Transferase</keyword>
<dbReference type="EMBL" id="JAJSOW010000103">
    <property type="protein sequence ID" value="KAI9174548.1"/>
    <property type="molecule type" value="Genomic_DNA"/>
</dbReference>
<evidence type="ECO:0000256" key="8">
    <source>
        <dbReference type="ARBA" id="ARBA00023136"/>
    </source>
</evidence>
<dbReference type="Proteomes" id="UP001064489">
    <property type="component" value="Chromosome 8"/>
</dbReference>
<gene>
    <name evidence="12" type="ORF">LWI28_019077</name>
</gene>
<evidence type="ECO:0000256" key="7">
    <source>
        <dbReference type="ARBA" id="ARBA00022989"/>
    </source>
</evidence>
<dbReference type="InterPro" id="IPR004159">
    <property type="entry name" value="Put_SAM_MeTrfase"/>
</dbReference>
<feature type="compositionally biased region" description="Basic and acidic residues" evidence="10">
    <location>
        <begin position="328"/>
        <end position="337"/>
    </location>
</feature>
<evidence type="ECO:0000256" key="3">
    <source>
        <dbReference type="ARBA" id="ARBA00022603"/>
    </source>
</evidence>
<dbReference type="SUPFAM" id="SSF48371">
    <property type="entry name" value="ARM repeat"/>
    <property type="match status" value="1"/>
</dbReference>
<dbReference type="Pfam" id="PF03141">
    <property type="entry name" value="Methyltransf_29"/>
    <property type="match status" value="1"/>
</dbReference>
<evidence type="ECO:0000256" key="1">
    <source>
        <dbReference type="ARBA" id="ARBA00004648"/>
    </source>
</evidence>
<evidence type="ECO:0000313" key="12">
    <source>
        <dbReference type="EMBL" id="KAI9174548.1"/>
    </source>
</evidence>